<sequence length="489" mass="54709">MGLKTSEKPLLERLKDSEKDVFMQKAVAKAQDAQWEKREGARDELGNWEQWRELGEQIRQHTIAYLPDYLEQFSDNVAKQGGKVFFAQTAQEAQDYVKRLIIEKQIKKVVKSKSMVTTEVDIDPMLLDLEGVNVMETDLAEFILQMDDWDEPSHIVFPSIHKNREQIRQVFEKKLGYKGDNEPVNLARCAREVMRKFFLEADMGITGCNFAVADSGIINLDTNEGNADLTISVPKTQVVLMGMERIVPTMKEAEVLDNLLARSAVGQTLTTYVTFAGKKAEDESDGPEDFHVVILDNGRSNALGTAFQSVLQCIRCGSCLNVCPVYRHIGGHGYGSIYPGPIGAVLSPVLGGYKQFGELPYASSLCGACTETCPVKIPLHELLIEHRRVMTNELGMQHGFDDFQMKVIGKGTSTPWMFKSAMTFAHAGSAPLSKKKNISVENMYDYGGYIDKGPGMVKGWTDVRDLPRPPKGSENFRSWYKNRQKAGDK</sequence>
<evidence type="ECO:0000256" key="4">
    <source>
        <dbReference type="ARBA" id="ARBA00023014"/>
    </source>
</evidence>
<dbReference type="SUPFAM" id="SSF100950">
    <property type="entry name" value="NagB/RpiA/CoA transferase-like"/>
    <property type="match status" value="1"/>
</dbReference>
<evidence type="ECO:0000313" key="8">
    <source>
        <dbReference type="Proteomes" id="UP000277864"/>
    </source>
</evidence>
<evidence type="ECO:0000313" key="7">
    <source>
        <dbReference type="EMBL" id="RST90419.1"/>
    </source>
</evidence>
<comment type="caution">
    <text evidence="7">The sequence shown here is derived from an EMBL/GenBank/DDBJ whole genome shotgun (WGS) entry which is preliminary data.</text>
</comment>
<name>A0A3S0A720_9ENTE</name>
<evidence type="ECO:0000256" key="2">
    <source>
        <dbReference type="ARBA" id="ARBA00022723"/>
    </source>
</evidence>
<dbReference type="PANTHER" id="PTHR47153:SF2">
    <property type="entry name" value="LACTATE UTILIZATION PROTEIN B"/>
    <property type="match status" value="1"/>
</dbReference>
<dbReference type="EMBL" id="PXZH01000001">
    <property type="protein sequence ID" value="RST90419.1"/>
    <property type="molecule type" value="Genomic_DNA"/>
</dbReference>
<evidence type="ECO:0000256" key="1">
    <source>
        <dbReference type="ARBA" id="ARBA00022485"/>
    </source>
</evidence>
<dbReference type="OrthoDB" id="9782337at2"/>
<dbReference type="GO" id="GO:0051539">
    <property type="term" value="F:4 iron, 4 sulfur cluster binding"/>
    <property type="evidence" value="ECO:0007669"/>
    <property type="project" value="UniProtKB-KW"/>
</dbReference>
<dbReference type="GO" id="GO:0046872">
    <property type="term" value="F:metal ion binding"/>
    <property type="evidence" value="ECO:0007669"/>
    <property type="project" value="UniProtKB-KW"/>
</dbReference>
<organism evidence="7 8">
    <name type="scientific">Vagococcus humatus</name>
    <dbReference type="NCBI Taxonomy" id="1889241"/>
    <lineage>
        <taxon>Bacteria</taxon>
        <taxon>Bacillati</taxon>
        <taxon>Bacillota</taxon>
        <taxon>Bacilli</taxon>
        <taxon>Lactobacillales</taxon>
        <taxon>Enterococcaceae</taxon>
        <taxon>Vagococcus</taxon>
    </lineage>
</organism>
<dbReference type="SUPFAM" id="SSF46548">
    <property type="entry name" value="alpha-helical ferredoxin"/>
    <property type="match status" value="1"/>
</dbReference>
<evidence type="ECO:0000256" key="5">
    <source>
        <dbReference type="SAM" id="MobiDB-lite"/>
    </source>
</evidence>
<dbReference type="AlphaFoldDB" id="A0A3S0A720"/>
<dbReference type="Gene3D" id="3.40.50.10420">
    <property type="entry name" value="NagB/RpiA/CoA transferase-like"/>
    <property type="match status" value="1"/>
</dbReference>
<dbReference type="InterPro" id="IPR037171">
    <property type="entry name" value="NagB/RpiA_transferase-like"/>
</dbReference>
<dbReference type="PANTHER" id="PTHR47153">
    <property type="entry name" value="LACTATE UTILIZATION PROTEIN B"/>
    <property type="match status" value="1"/>
</dbReference>
<dbReference type="NCBIfam" id="TIGR00273">
    <property type="entry name" value="LutB/LldF family L-lactate oxidation iron-sulfur protein"/>
    <property type="match status" value="1"/>
</dbReference>
<dbReference type="PROSITE" id="PS00198">
    <property type="entry name" value="4FE4S_FER_1"/>
    <property type="match status" value="1"/>
</dbReference>
<dbReference type="InterPro" id="IPR004452">
    <property type="entry name" value="LutB/LldF"/>
</dbReference>
<dbReference type="RefSeq" id="WP_125943031.1">
    <property type="nucleotide sequence ID" value="NZ_PXZH01000001.1"/>
</dbReference>
<protein>
    <submittedName>
        <fullName evidence="7">Iron-sulfur cluster-binding protein</fullName>
    </submittedName>
</protein>
<dbReference type="Proteomes" id="UP000277864">
    <property type="component" value="Unassembled WGS sequence"/>
</dbReference>
<keyword evidence="8" id="KW-1185">Reference proteome</keyword>
<dbReference type="InterPro" id="IPR003741">
    <property type="entry name" value="LUD_dom"/>
</dbReference>
<dbReference type="InterPro" id="IPR017896">
    <property type="entry name" value="4Fe4S_Fe-S-bd"/>
</dbReference>
<gene>
    <name evidence="7" type="ORF">C7P63_04905</name>
</gene>
<dbReference type="Pfam" id="PF13183">
    <property type="entry name" value="Fer4_8"/>
    <property type="match status" value="1"/>
</dbReference>
<evidence type="ECO:0000256" key="3">
    <source>
        <dbReference type="ARBA" id="ARBA00023004"/>
    </source>
</evidence>
<dbReference type="InterPro" id="IPR024185">
    <property type="entry name" value="FTHF_cligase-like_sf"/>
</dbReference>
<keyword evidence="2" id="KW-0479">Metal-binding</keyword>
<dbReference type="InterPro" id="IPR017900">
    <property type="entry name" value="4Fe4S_Fe_S_CS"/>
</dbReference>
<feature type="compositionally biased region" description="Basic residues" evidence="5">
    <location>
        <begin position="480"/>
        <end position="489"/>
    </location>
</feature>
<accession>A0A3S0A720</accession>
<keyword evidence="3" id="KW-0408">Iron</keyword>
<proteinExistence type="predicted"/>
<keyword evidence="1" id="KW-0004">4Fe-4S</keyword>
<feature type="region of interest" description="Disordered" evidence="5">
    <location>
        <begin position="465"/>
        <end position="489"/>
    </location>
</feature>
<dbReference type="GO" id="GO:0006089">
    <property type="term" value="P:lactate metabolic process"/>
    <property type="evidence" value="ECO:0007669"/>
    <property type="project" value="InterPro"/>
</dbReference>
<feature type="domain" description="4Fe-4S ferredoxin-type" evidence="6">
    <location>
        <begin position="304"/>
        <end position="334"/>
    </location>
</feature>
<evidence type="ECO:0000259" key="6">
    <source>
        <dbReference type="PROSITE" id="PS51379"/>
    </source>
</evidence>
<keyword evidence="4" id="KW-0411">Iron-sulfur</keyword>
<reference evidence="7 8" key="1">
    <citation type="submission" date="2018-03" db="EMBL/GenBank/DDBJ databases">
        <authorList>
            <person name="Gulvik C.A."/>
        </authorList>
    </citation>
    <scope>NUCLEOTIDE SEQUENCE [LARGE SCALE GENOMIC DNA]</scope>
    <source>
        <strain evidence="7 8">JCM 31581</strain>
    </source>
</reference>
<dbReference type="Pfam" id="PF02589">
    <property type="entry name" value="LUD_dom"/>
    <property type="match status" value="1"/>
</dbReference>
<dbReference type="PROSITE" id="PS51379">
    <property type="entry name" value="4FE4S_FER_2"/>
    <property type="match status" value="1"/>
</dbReference>